<dbReference type="Proteomes" id="UP000317178">
    <property type="component" value="Chromosome"/>
</dbReference>
<dbReference type="PANTHER" id="PTHR32022:SF10">
    <property type="entry name" value="D-GLUTAMATE CYCLASE, MITOCHONDRIAL"/>
    <property type="match status" value="1"/>
</dbReference>
<dbReference type="PANTHER" id="PTHR32022">
    <property type="entry name" value="D-GLUTAMATE CYCLASE, MITOCHONDRIAL"/>
    <property type="match status" value="1"/>
</dbReference>
<dbReference type="KEGG" id="plon:Pla110_04020"/>
<reference evidence="2 3" key="1">
    <citation type="submission" date="2019-02" db="EMBL/GenBank/DDBJ databases">
        <title>Deep-cultivation of Planctomycetes and their phenomic and genomic characterization uncovers novel biology.</title>
        <authorList>
            <person name="Wiegand S."/>
            <person name="Jogler M."/>
            <person name="Boedeker C."/>
            <person name="Pinto D."/>
            <person name="Vollmers J."/>
            <person name="Rivas-Marin E."/>
            <person name="Kohn T."/>
            <person name="Peeters S.H."/>
            <person name="Heuer A."/>
            <person name="Rast P."/>
            <person name="Oberbeckmann S."/>
            <person name="Bunk B."/>
            <person name="Jeske O."/>
            <person name="Meyerdierks A."/>
            <person name="Storesund J.E."/>
            <person name="Kallscheuer N."/>
            <person name="Luecker S."/>
            <person name="Lage O.M."/>
            <person name="Pohl T."/>
            <person name="Merkel B.J."/>
            <person name="Hornburger P."/>
            <person name="Mueller R.-W."/>
            <person name="Bruemmer F."/>
            <person name="Labrenz M."/>
            <person name="Spormann A.M."/>
            <person name="Op den Camp H."/>
            <person name="Overmann J."/>
            <person name="Amann R."/>
            <person name="Jetten M.S.M."/>
            <person name="Mascher T."/>
            <person name="Medema M.H."/>
            <person name="Devos D.P."/>
            <person name="Kaster A.-K."/>
            <person name="Ovreas L."/>
            <person name="Rohde M."/>
            <person name="Galperin M.Y."/>
            <person name="Jogler C."/>
        </authorList>
    </citation>
    <scope>NUCLEOTIDE SEQUENCE [LARGE SCALE GENOMIC DNA]</scope>
    <source>
        <strain evidence="2 3">Pla110</strain>
    </source>
</reference>
<accession>A0A518CHJ0</accession>
<sequence>MNPDLISKLEQLIRRDPGQRGLLGQSTPGQSFGMGSLARAAAELAENAQRVVLVTGFYIPSGIVAASETDGPPGTVYLTKMLEQLGIKAQIVTDTHSESAVKSAARAVDLDPELVHIVPLKPEPEWHRHFYESGPGCGLTHLIAIERAGPGHTTETFQSQYPDLDINEFLSQVPPEKQGCCHNMRGLSIDEWNAPLHELFEQLPHFHPQALTMGIGDGGNEIGMGQLDWQQIQACLPLEGTSHIPCRVATDEIIVAGTSNWGALALTAAIAILKQRPDILAPWTAEHHLQLLERMVEKGPAVDGVTGRPEATVDGLPFLTYIQPWQMMRQLLEI</sequence>
<organism evidence="2 3">
    <name type="scientific">Polystyrenella longa</name>
    <dbReference type="NCBI Taxonomy" id="2528007"/>
    <lineage>
        <taxon>Bacteria</taxon>
        <taxon>Pseudomonadati</taxon>
        <taxon>Planctomycetota</taxon>
        <taxon>Planctomycetia</taxon>
        <taxon>Planctomycetales</taxon>
        <taxon>Planctomycetaceae</taxon>
        <taxon>Polystyrenella</taxon>
    </lineage>
</organism>
<dbReference type="InterPro" id="IPR025504">
    <property type="entry name" value="GLUCM_C"/>
</dbReference>
<gene>
    <name evidence="2" type="ORF">Pla110_04020</name>
</gene>
<proteinExistence type="predicted"/>
<dbReference type="OrthoDB" id="1668885at2"/>
<keyword evidence="3" id="KW-1185">Reference proteome</keyword>
<evidence type="ECO:0000259" key="1">
    <source>
        <dbReference type="Pfam" id="PF14336"/>
    </source>
</evidence>
<evidence type="ECO:0000313" key="3">
    <source>
        <dbReference type="Proteomes" id="UP000317178"/>
    </source>
</evidence>
<feature type="domain" description="D-glutamate cyclase-like C-terminal" evidence="1">
    <location>
        <begin position="175"/>
        <end position="319"/>
    </location>
</feature>
<evidence type="ECO:0000313" key="2">
    <source>
        <dbReference type="EMBL" id="QDU78698.1"/>
    </source>
</evidence>
<name>A0A518CHJ0_9PLAN</name>
<dbReference type="RefSeq" id="WP_144992668.1">
    <property type="nucleotide sequence ID" value="NZ_CP036281.1"/>
</dbReference>
<dbReference type="Pfam" id="PF14336">
    <property type="entry name" value="GLUCM-like_C"/>
    <property type="match status" value="2"/>
</dbReference>
<dbReference type="AlphaFoldDB" id="A0A518CHJ0"/>
<dbReference type="Gene3D" id="3.90.1640.20">
    <property type="entry name" value="TON_0340"/>
    <property type="match status" value="2"/>
</dbReference>
<feature type="domain" description="D-glutamate cyclase-like C-terminal" evidence="1">
    <location>
        <begin position="9"/>
        <end position="155"/>
    </location>
</feature>
<protein>
    <recommendedName>
        <fullName evidence="1">D-glutamate cyclase-like C-terminal domain-containing protein</fullName>
    </recommendedName>
</protein>
<dbReference type="EMBL" id="CP036281">
    <property type="protein sequence ID" value="QDU78698.1"/>
    <property type="molecule type" value="Genomic_DNA"/>
</dbReference>